<gene>
    <name evidence="1" type="ORF">RX402_02370</name>
</gene>
<sequence>MTREEIISMLSTELDEKWDNGITCLMVEDSDAYIPVIVHHQKDGLIVEVEEQDKKIYQIGRNELNKTS</sequence>
<organism evidence="1 2">
    <name type="scientific">Faecalibacterium wellingii</name>
    <dbReference type="NCBI Taxonomy" id="2929491"/>
    <lineage>
        <taxon>Bacteria</taxon>
        <taxon>Bacillati</taxon>
        <taxon>Bacillota</taxon>
        <taxon>Clostridia</taxon>
        <taxon>Eubacteriales</taxon>
        <taxon>Oscillospiraceae</taxon>
        <taxon>Faecalibacterium</taxon>
    </lineage>
</organism>
<name>A0ABU3TWE0_9FIRM</name>
<dbReference type="RefSeq" id="WP_118526364.1">
    <property type="nucleotide sequence ID" value="NZ_CP094473.1"/>
</dbReference>
<accession>A0ABU3TWE0</accession>
<keyword evidence="2" id="KW-1185">Reference proteome</keyword>
<reference evidence="1 2" key="1">
    <citation type="submission" date="2023-10" db="EMBL/GenBank/DDBJ databases">
        <title>Host Genetic Regulation of Human Gut Microbial Structural Variation.</title>
        <authorList>
            <person name="Harmsen H.J.M."/>
        </authorList>
    </citation>
    <scope>NUCLEOTIDE SEQUENCE [LARGE SCALE GENOMIC DNA]</scope>
    <source>
        <strain evidence="1 2">HTF-F</strain>
    </source>
</reference>
<proteinExistence type="predicted"/>
<dbReference type="EMBL" id="JAWHPR010000001">
    <property type="protein sequence ID" value="MDU8687600.1"/>
    <property type="molecule type" value="Genomic_DNA"/>
</dbReference>
<evidence type="ECO:0000313" key="1">
    <source>
        <dbReference type="EMBL" id="MDU8687600.1"/>
    </source>
</evidence>
<comment type="caution">
    <text evidence="1">The sequence shown here is derived from an EMBL/GenBank/DDBJ whole genome shotgun (WGS) entry which is preliminary data.</text>
</comment>
<protein>
    <submittedName>
        <fullName evidence="1">Uncharacterized protein</fullName>
    </submittedName>
</protein>
<dbReference type="Proteomes" id="UP001263246">
    <property type="component" value="Unassembled WGS sequence"/>
</dbReference>
<evidence type="ECO:0000313" key="2">
    <source>
        <dbReference type="Proteomes" id="UP001263246"/>
    </source>
</evidence>